<feature type="transmembrane region" description="Helical" evidence="6">
    <location>
        <begin position="202"/>
        <end position="222"/>
    </location>
</feature>
<dbReference type="SUPFAM" id="SSF103473">
    <property type="entry name" value="MFS general substrate transporter"/>
    <property type="match status" value="1"/>
</dbReference>
<feature type="transmembrane region" description="Helical" evidence="6">
    <location>
        <begin position="77"/>
        <end position="96"/>
    </location>
</feature>
<feature type="transmembrane region" description="Helical" evidence="6">
    <location>
        <begin position="347"/>
        <end position="365"/>
    </location>
</feature>
<dbReference type="InterPro" id="IPR020846">
    <property type="entry name" value="MFS_dom"/>
</dbReference>
<feature type="transmembrane region" description="Helical" evidence="6">
    <location>
        <begin position="134"/>
        <end position="158"/>
    </location>
</feature>
<evidence type="ECO:0000256" key="2">
    <source>
        <dbReference type="ARBA" id="ARBA00022692"/>
    </source>
</evidence>
<accession>A0ABR4NMK7</accession>
<feature type="compositionally biased region" description="Basic and acidic residues" evidence="5">
    <location>
        <begin position="546"/>
        <end position="555"/>
    </location>
</feature>
<gene>
    <name evidence="8" type="ORF">RNJ44_02071</name>
</gene>
<evidence type="ECO:0000256" key="4">
    <source>
        <dbReference type="ARBA" id="ARBA00023136"/>
    </source>
</evidence>
<evidence type="ECO:0000256" key="1">
    <source>
        <dbReference type="ARBA" id="ARBA00004141"/>
    </source>
</evidence>
<keyword evidence="4 6" id="KW-0472">Membrane</keyword>
<comment type="caution">
    <text evidence="8">The sequence shown here is derived from an EMBL/GenBank/DDBJ whole genome shotgun (WGS) entry which is preliminary data.</text>
</comment>
<name>A0ABR4NMK7_9SACH</name>
<keyword evidence="3 6" id="KW-1133">Transmembrane helix</keyword>
<reference evidence="8 9" key="1">
    <citation type="submission" date="2024-05" db="EMBL/GenBank/DDBJ databases">
        <title>Long read based assembly of the Candida bracarensis genome reveals expanded adhesin content.</title>
        <authorList>
            <person name="Marcet-Houben M."/>
            <person name="Ksiezopolska E."/>
            <person name="Gabaldon T."/>
        </authorList>
    </citation>
    <scope>NUCLEOTIDE SEQUENCE [LARGE SCALE GENOMIC DNA]</scope>
    <source>
        <strain evidence="8 9">CBM6</strain>
    </source>
</reference>
<feature type="transmembrane region" description="Helical" evidence="6">
    <location>
        <begin position="372"/>
        <end position="392"/>
    </location>
</feature>
<evidence type="ECO:0000256" key="5">
    <source>
        <dbReference type="SAM" id="MobiDB-lite"/>
    </source>
</evidence>
<dbReference type="Proteomes" id="UP001623330">
    <property type="component" value="Unassembled WGS sequence"/>
</dbReference>
<feature type="transmembrane region" description="Helical" evidence="6">
    <location>
        <begin position="243"/>
        <end position="267"/>
    </location>
</feature>
<feature type="transmembrane region" description="Helical" evidence="6">
    <location>
        <begin position="305"/>
        <end position="327"/>
    </location>
</feature>
<evidence type="ECO:0000313" key="8">
    <source>
        <dbReference type="EMBL" id="KAL3228984.1"/>
    </source>
</evidence>
<proteinExistence type="predicted"/>
<dbReference type="PANTHER" id="PTHR42718">
    <property type="entry name" value="MAJOR FACILITATOR SUPERFAMILY MULTIDRUG TRANSPORTER MFSC"/>
    <property type="match status" value="1"/>
</dbReference>
<feature type="transmembrane region" description="Helical" evidence="6">
    <location>
        <begin position="398"/>
        <end position="424"/>
    </location>
</feature>
<dbReference type="PROSITE" id="PS50850">
    <property type="entry name" value="MFS"/>
    <property type="match status" value="1"/>
</dbReference>
<protein>
    <submittedName>
        <fullName evidence="8">Major Facilitator Superfamily</fullName>
    </submittedName>
</protein>
<feature type="region of interest" description="Disordered" evidence="5">
    <location>
        <begin position="512"/>
        <end position="555"/>
    </location>
</feature>
<feature type="transmembrane region" description="Helical" evidence="6">
    <location>
        <begin position="37"/>
        <end position="57"/>
    </location>
</feature>
<comment type="subcellular location">
    <subcellularLocation>
        <location evidence="1">Membrane</location>
        <topology evidence="1">Multi-pass membrane protein</topology>
    </subcellularLocation>
</comment>
<dbReference type="Gene3D" id="1.20.1250.20">
    <property type="entry name" value="MFS general substrate transporter like domains"/>
    <property type="match status" value="1"/>
</dbReference>
<dbReference type="InterPro" id="IPR011701">
    <property type="entry name" value="MFS"/>
</dbReference>
<dbReference type="PANTHER" id="PTHR42718:SF1">
    <property type="entry name" value="LOW AFFINITY AMMONIUM TRANSPORTER"/>
    <property type="match status" value="1"/>
</dbReference>
<feature type="transmembrane region" description="Helical" evidence="6">
    <location>
        <begin position="170"/>
        <end position="190"/>
    </location>
</feature>
<keyword evidence="2 6" id="KW-0812">Transmembrane</keyword>
<evidence type="ECO:0000256" key="3">
    <source>
        <dbReference type="ARBA" id="ARBA00022989"/>
    </source>
</evidence>
<feature type="domain" description="Major facilitator superfamily (MFS) profile" evidence="7">
    <location>
        <begin position="33"/>
        <end position="507"/>
    </location>
</feature>
<keyword evidence="9" id="KW-1185">Reference proteome</keyword>
<feature type="transmembrane region" description="Helical" evidence="6">
    <location>
        <begin position="482"/>
        <end position="502"/>
    </location>
</feature>
<dbReference type="Gene3D" id="1.20.1720.10">
    <property type="entry name" value="Multidrug resistance protein D"/>
    <property type="match status" value="1"/>
</dbReference>
<evidence type="ECO:0000259" key="7">
    <source>
        <dbReference type="PROSITE" id="PS50850"/>
    </source>
</evidence>
<dbReference type="InterPro" id="IPR036259">
    <property type="entry name" value="MFS_trans_sf"/>
</dbReference>
<organism evidence="8 9">
    <name type="scientific">Nakaseomyces bracarensis</name>
    <dbReference type="NCBI Taxonomy" id="273131"/>
    <lineage>
        <taxon>Eukaryota</taxon>
        <taxon>Fungi</taxon>
        <taxon>Dikarya</taxon>
        <taxon>Ascomycota</taxon>
        <taxon>Saccharomycotina</taxon>
        <taxon>Saccharomycetes</taxon>
        <taxon>Saccharomycetales</taxon>
        <taxon>Saccharomycetaceae</taxon>
        <taxon>Nakaseomyces</taxon>
    </lineage>
</organism>
<feature type="transmembrane region" description="Helical" evidence="6">
    <location>
        <begin position="108"/>
        <end position="128"/>
    </location>
</feature>
<evidence type="ECO:0000313" key="9">
    <source>
        <dbReference type="Proteomes" id="UP001623330"/>
    </source>
</evidence>
<evidence type="ECO:0000256" key="6">
    <source>
        <dbReference type="SAM" id="Phobius"/>
    </source>
</evidence>
<feature type="transmembrane region" description="Helical" evidence="6">
    <location>
        <begin position="436"/>
        <end position="462"/>
    </location>
</feature>
<dbReference type="EMBL" id="JBEVYD010000012">
    <property type="protein sequence ID" value="KAL3228984.1"/>
    <property type="molecule type" value="Genomic_DNA"/>
</dbReference>
<sequence length="555" mass="60569">MSKSNMSTDTDSELALTEKVTLMSGHINLPKTFIREIFFNIVLISSQLLTLIGAVQGVPISGYIDRHFHIAPEKAGLAGWANASFMLGSAVMILMSGKLGDLNGHKRMIVIGWTWYSVWSLITGFSYYDRGNVSFYFTARTLQGVGTGMIIPNTLAIMGRTYFRPCLKKTIVFSLFGMMTSLGFVVGTTFSSLFAQLTIFAWNYWVLAMVTAGYALAAYLFIPPDNIVEKPGAKPIYKRFDYLGALTGIAGMVLYDVAFTQASALGWSPPHTYILLAVGCVLVVLALLIDTRVDDPLVPIKSLRWDVLIIVLCVNFGFLSFVIWANFFWQYFQLVRNDTPLEVAAKLVPLAVGSVPAALFTITLIKMKVKAPTMMVIAMVCFLVPNILMSTITPHTSYWAQPFVSTIIAPFGVDVTVPTATLLLSASVKKEAQGVGAALITTIISFAISIGPSYTAMVMFYTAPPGKARGPGDLTHSMHVNFYGGIVFSGIGLLIAIVAGLVDWRFTKKHCGDIPNPQKDTPKAQPVVTDENISENILDPSSESSDQQKYESSDI</sequence>
<feature type="transmembrane region" description="Helical" evidence="6">
    <location>
        <begin position="273"/>
        <end position="293"/>
    </location>
</feature>
<dbReference type="Pfam" id="PF07690">
    <property type="entry name" value="MFS_1"/>
    <property type="match status" value="1"/>
</dbReference>